<organism evidence="1 2">
    <name type="scientific">Gigaspora margarita</name>
    <dbReference type="NCBI Taxonomy" id="4874"/>
    <lineage>
        <taxon>Eukaryota</taxon>
        <taxon>Fungi</taxon>
        <taxon>Fungi incertae sedis</taxon>
        <taxon>Mucoromycota</taxon>
        <taxon>Glomeromycotina</taxon>
        <taxon>Glomeromycetes</taxon>
        <taxon>Diversisporales</taxon>
        <taxon>Gigasporaceae</taxon>
        <taxon>Gigaspora</taxon>
    </lineage>
</organism>
<gene>
    <name evidence="1" type="ORF">GMARGA_LOCUS9072</name>
</gene>
<evidence type="ECO:0000313" key="1">
    <source>
        <dbReference type="EMBL" id="CAG8645470.1"/>
    </source>
</evidence>
<protein>
    <submittedName>
        <fullName evidence="1">34425_t:CDS:1</fullName>
    </submittedName>
</protein>
<name>A0ABN7UQQ6_GIGMA</name>
<accession>A0ABN7UQQ6</accession>
<keyword evidence="2" id="KW-1185">Reference proteome</keyword>
<comment type="caution">
    <text evidence="1">The sequence shown here is derived from an EMBL/GenBank/DDBJ whole genome shotgun (WGS) entry which is preliminary data.</text>
</comment>
<sequence>MSTKDPKESIVKIEEDGEVKELYLATNPFSNFVVEFELLSSGSNELTRHYHNEIDTSKQKTFEFKSTQSNLITSKNKLSWSDAVSNRLYKHKSRNSTYRLLAISCIGRGDKTYKEPKDPKDPNDTSGFTIVFFIDQDDYSIKEILTLDKCGGIVKLFSKCKVKERAYKNRFFLTILNGYGIHKYHFKYLHHKPARKIRSFKYPKRIYNALKKNKKFGPEFNQKYIEKCLNLYHFLVDTTDEGAQYMELYDLRTNQLINTFKRQNLNSLNLIADIPDCVAISHNNKLLAYASGNCVKLYLIDCGLEIASIEIIKNVKESEQKSIELKDHLVEHQLEFDLKMLNIFSNRNCSYQLERSNSFVLIVKNKEEDEKIKLKIGIFMMVSSQII</sequence>
<proteinExistence type="predicted"/>
<reference evidence="1 2" key="1">
    <citation type="submission" date="2021-06" db="EMBL/GenBank/DDBJ databases">
        <authorList>
            <person name="Kallberg Y."/>
            <person name="Tangrot J."/>
            <person name="Rosling A."/>
        </authorList>
    </citation>
    <scope>NUCLEOTIDE SEQUENCE [LARGE SCALE GENOMIC DNA]</scope>
    <source>
        <strain evidence="1 2">120-4 pot B 10/14</strain>
    </source>
</reference>
<dbReference type="EMBL" id="CAJVQB010004782">
    <property type="protein sequence ID" value="CAG8645470.1"/>
    <property type="molecule type" value="Genomic_DNA"/>
</dbReference>
<evidence type="ECO:0000313" key="2">
    <source>
        <dbReference type="Proteomes" id="UP000789901"/>
    </source>
</evidence>
<dbReference type="Proteomes" id="UP000789901">
    <property type="component" value="Unassembled WGS sequence"/>
</dbReference>